<feature type="transmembrane region" description="Helical" evidence="1">
    <location>
        <begin position="430"/>
        <end position="454"/>
    </location>
</feature>
<sequence>MSTPYIIFIVVSAVAVLLFLVLKLKISAFISLLMVSIYVGLLSGMSPQSVINSIQNGMGGTLGFVATVVGLGAIFGQMLESSGGAVALAHSLIKKFGEKRAPSAMVLTGFIVAIPVFFDVGFIILVPIIYAMARDTKKSLLYYGIPLLAGLAVTHSFIPPTPGPVAVAEIINVQLGWVILFGVILGFPVAVLAGPVWGRYISRKIMVLPPEENIVSAKEKAQEDISQKPPSFRLIALLIGVPLFLILLNTLSEVLVDQGILNKTVLTDTIRFLGHPFSALIIATLLAIYFLCLRRGMSRDKVLELSTKALGPAGIIILITGAGGVFKEVLVDSGIGKILAESMAGSSLPPIFLAWLLAAIVRITQGSATVAMITAAGIMAPLIQEMGLTDPHRALVVLSIASGATLLSHVNDSGFWLVGKYLRMNEKQTLQSWTVMESIIAVGGLATTMLAGLFI</sequence>
<dbReference type="InterPro" id="IPR003474">
    <property type="entry name" value="Glcn_transporter"/>
</dbReference>
<feature type="transmembrane region" description="Helical" evidence="1">
    <location>
        <begin position="28"/>
        <end position="45"/>
    </location>
</feature>
<feature type="transmembrane region" description="Helical" evidence="1">
    <location>
        <begin position="352"/>
        <end position="382"/>
    </location>
</feature>
<evidence type="ECO:0000313" key="3">
    <source>
        <dbReference type="Proteomes" id="UP000252733"/>
    </source>
</evidence>
<feature type="transmembrane region" description="Helical" evidence="1">
    <location>
        <begin position="234"/>
        <end position="252"/>
    </location>
</feature>
<keyword evidence="1" id="KW-1133">Transmembrane helix</keyword>
<feature type="transmembrane region" description="Helical" evidence="1">
    <location>
        <begin position="57"/>
        <end position="79"/>
    </location>
</feature>
<name>A0A368USP6_9BACT</name>
<feature type="transmembrane region" description="Helical" evidence="1">
    <location>
        <begin position="394"/>
        <end position="410"/>
    </location>
</feature>
<feature type="transmembrane region" description="Helical" evidence="1">
    <location>
        <begin position="140"/>
        <end position="158"/>
    </location>
</feature>
<keyword evidence="1" id="KW-0812">Transmembrane</keyword>
<accession>A0A368USP6</accession>
<dbReference type="PIRSF" id="PIRSF002746">
    <property type="entry name" value="Gluconate_transporter"/>
    <property type="match status" value="1"/>
</dbReference>
<dbReference type="Pfam" id="PF02447">
    <property type="entry name" value="GntP_permease"/>
    <property type="match status" value="1"/>
</dbReference>
<feature type="transmembrane region" description="Helical" evidence="1">
    <location>
        <begin position="305"/>
        <end position="326"/>
    </location>
</feature>
<feature type="transmembrane region" description="Helical" evidence="1">
    <location>
        <begin position="178"/>
        <end position="198"/>
    </location>
</feature>
<dbReference type="NCBIfam" id="TIGR00791">
    <property type="entry name" value="gntP"/>
    <property type="match status" value="1"/>
</dbReference>
<comment type="caution">
    <text evidence="2">The sequence shown here is derived from an EMBL/GenBank/DDBJ whole genome shotgun (WGS) entry which is preliminary data.</text>
</comment>
<reference evidence="2 3" key="1">
    <citation type="submission" date="2018-07" db="EMBL/GenBank/DDBJ databases">
        <title>Freshwater and sediment microbial communities from various areas in North America, analyzing microbe dynamics in response to fracking.</title>
        <authorList>
            <person name="Lamendella R."/>
        </authorList>
    </citation>
    <scope>NUCLEOTIDE SEQUENCE [LARGE SCALE GENOMIC DNA]</scope>
    <source>
        <strain evidence="2 3">160A</strain>
    </source>
</reference>
<keyword evidence="1" id="KW-0472">Membrane</keyword>
<dbReference type="PANTHER" id="PTHR30354:SF25">
    <property type="entry name" value="INNER MEMBRANE PERMEASE YGBN"/>
    <property type="match status" value="1"/>
</dbReference>
<gene>
    <name evidence="2" type="ORF">DFO77_11916</name>
</gene>
<proteinExistence type="predicted"/>
<dbReference type="Proteomes" id="UP000252733">
    <property type="component" value="Unassembled WGS sequence"/>
</dbReference>
<evidence type="ECO:0000256" key="1">
    <source>
        <dbReference type="SAM" id="Phobius"/>
    </source>
</evidence>
<evidence type="ECO:0000313" key="2">
    <source>
        <dbReference type="EMBL" id="RCW31050.1"/>
    </source>
</evidence>
<protein>
    <submittedName>
        <fullName evidence="2">Gnt-I system low-affinity gluconate transporter</fullName>
    </submittedName>
</protein>
<keyword evidence="3" id="KW-1185">Reference proteome</keyword>
<dbReference type="RefSeq" id="WP_114437504.1">
    <property type="nucleotide sequence ID" value="NZ_QPIZ01000019.1"/>
</dbReference>
<feature type="transmembrane region" description="Helical" evidence="1">
    <location>
        <begin position="272"/>
        <end position="293"/>
    </location>
</feature>
<organism evidence="2 3">
    <name type="scientific">Marinilabilia salmonicolor</name>
    <dbReference type="NCBI Taxonomy" id="989"/>
    <lineage>
        <taxon>Bacteria</taxon>
        <taxon>Pseudomonadati</taxon>
        <taxon>Bacteroidota</taxon>
        <taxon>Bacteroidia</taxon>
        <taxon>Marinilabiliales</taxon>
        <taxon>Marinilabiliaceae</taxon>
        <taxon>Marinilabilia</taxon>
    </lineage>
</organism>
<dbReference type="AlphaFoldDB" id="A0A368USP6"/>
<dbReference type="GO" id="GO:0005886">
    <property type="term" value="C:plasma membrane"/>
    <property type="evidence" value="ECO:0007669"/>
    <property type="project" value="TreeGrafter"/>
</dbReference>
<dbReference type="PANTHER" id="PTHR30354">
    <property type="entry name" value="GNT FAMILY GLUCONATE TRANSPORTER"/>
    <property type="match status" value="1"/>
</dbReference>
<feature type="transmembrane region" description="Helical" evidence="1">
    <location>
        <begin position="5"/>
        <end position="22"/>
    </location>
</feature>
<feature type="transmembrane region" description="Helical" evidence="1">
    <location>
        <begin position="104"/>
        <end position="133"/>
    </location>
</feature>
<dbReference type="GO" id="GO:0015128">
    <property type="term" value="F:gluconate transmembrane transporter activity"/>
    <property type="evidence" value="ECO:0007669"/>
    <property type="project" value="InterPro"/>
</dbReference>
<dbReference type="EMBL" id="QPIZ01000019">
    <property type="protein sequence ID" value="RCW31050.1"/>
    <property type="molecule type" value="Genomic_DNA"/>
</dbReference>